<sequence>MRMTISITFFFCFPPPDLVGLDDDKLKAWDKVNPDKRVCSLCEGQEDSHEHLFFECSFSKQIWQQVKCYAGLSGSDFSIDNIIQDIIPFAMKRSSKSICAKLVVAAASFFIWQERNNRLFRSEKRSVDNVVACIFNTVRLKLVSFTWKKSRAVLDIMKLWKIESIRLQD</sequence>
<evidence type="ECO:0000313" key="2">
    <source>
        <dbReference type="EMBL" id="GJT63383.1"/>
    </source>
</evidence>
<comment type="caution">
    <text evidence="2">The sequence shown here is derived from an EMBL/GenBank/DDBJ whole genome shotgun (WGS) entry which is preliminary data.</text>
</comment>
<organism evidence="2 3">
    <name type="scientific">Tanacetum coccineum</name>
    <dbReference type="NCBI Taxonomy" id="301880"/>
    <lineage>
        <taxon>Eukaryota</taxon>
        <taxon>Viridiplantae</taxon>
        <taxon>Streptophyta</taxon>
        <taxon>Embryophyta</taxon>
        <taxon>Tracheophyta</taxon>
        <taxon>Spermatophyta</taxon>
        <taxon>Magnoliopsida</taxon>
        <taxon>eudicotyledons</taxon>
        <taxon>Gunneridae</taxon>
        <taxon>Pentapetalae</taxon>
        <taxon>asterids</taxon>
        <taxon>campanulids</taxon>
        <taxon>Asterales</taxon>
        <taxon>Asteraceae</taxon>
        <taxon>Asteroideae</taxon>
        <taxon>Anthemideae</taxon>
        <taxon>Anthemidinae</taxon>
        <taxon>Tanacetum</taxon>
    </lineage>
</organism>
<dbReference type="PANTHER" id="PTHR33116:SF78">
    <property type="entry name" value="OS12G0587133 PROTEIN"/>
    <property type="match status" value="1"/>
</dbReference>
<name>A0ABQ5FK54_9ASTR</name>
<feature type="domain" description="Reverse transcriptase zinc-binding" evidence="1">
    <location>
        <begin position="36"/>
        <end position="63"/>
    </location>
</feature>
<reference evidence="2" key="2">
    <citation type="submission" date="2022-01" db="EMBL/GenBank/DDBJ databases">
        <authorList>
            <person name="Yamashiro T."/>
            <person name="Shiraishi A."/>
            <person name="Satake H."/>
            <person name="Nakayama K."/>
        </authorList>
    </citation>
    <scope>NUCLEOTIDE SEQUENCE</scope>
</reference>
<dbReference type="PANTHER" id="PTHR33116">
    <property type="entry name" value="REVERSE TRANSCRIPTASE ZINC-BINDING DOMAIN-CONTAINING PROTEIN-RELATED-RELATED"/>
    <property type="match status" value="1"/>
</dbReference>
<keyword evidence="2" id="KW-0695">RNA-directed DNA polymerase</keyword>
<gene>
    <name evidence="2" type="ORF">Tco_1006916</name>
</gene>
<protein>
    <submittedName>
        <fullName evidence="2">Reverse transcriptase domain, reverse transcriptase zinc-binding domain protein</fullName>
    </submittedName>
</protein>
<dbReference type="InterPro" id="IPR026960">
    <property type="entry name" value="RVT-Znf"/>
</dbReference>
<accession>A0ABQ5FK54</accession>
<evidence type="ECO:0000313" key="3">
    <source>
        <dbReference type="Proteomes" id="UP001151760"/>
    </source>
</evidence>
<proteinExistence type="predicted"/>
<evidence type="ECO:0000259" key="1">
    <source>
        <dbReference type="Pfam" id="PF13966"/>
    </source>
</evidence>
<keyword evidence="2" id="KW-0808">Transferase</keyword>
<keyword evidence="2" id="KW-0548">Nucleotidyltransferase</keyword>
<dbReference type="Proteomes" id="UP001151760">
    <property type="component" value="Unassembled WGS sequence"/>
</dbReference>
<reference evidence="2" key="1">
    <citation type="journal article" date="2022" name="Int. J. Mol. Sci.">
        <title>Draft Genome of Tanacetum Coccineum: Genomic Comparison of Closely Related Tanacetum-Family Plants.</title>
        <authorList>
            <person name="Yamashiro T."/>
            <person name="Shiraishi A."/>
            <person name="Nakayama K."/>
            <person name="Satake H."/>
        </authorList>
    </citation>
    <scope>NUCLEOTIDE SEQUENCE</scope>
</reference>
<keyword evidence="3" id="KW-1185">Reference proteome</keyword>
<dbReference type="Pfam" id="PF13966">
    <property type="entry name" value="zf-RVT"/>
    <property type="match status" value="1"/>
</dbReference>
<dbReference type="EMBL" id="BQNB010017456">
    <property type="protein sequence ID" value="GJT63383.1"/>
    <property type="molecule type" value="Genomic_DNA"/>
</dbReference>
<dbReference type="GO" id="GO:0003964">
    <property type="term" value="F:RNA-directed DNA polymerase activity"/>
    <property type="evidence" value="ECO:0007669"/>
    <property type="project" value="UniProtKB-KW"/>
</dbReference>